<gene>
    <name evidence="1" type="ORF">H1S01_03325</name>
</gene>
<keyword evidence="2" id="KW-1185">Reference proteome</keyword>
<reference evidence="1 2" key="1">
    <citation type="submission" date="2020-07" db="EMBL/GenBank/DDBJ databases">
        <title>Draft whole-genome sequence of Heliobacterium chlorum DSM 3682, type strain.</title>
        <authorList>
            <person name="Kyndt J.A."/>
            <person name="Meyer T.E."/>
            <person name="Imhoff J.F."/>
        </authorList>
    </citation>
    <scope>NUCLEOTIDE SEQUENCE [LARGE SCALE GENOMIC DNA]</scope>
    <source>
        <strain evidence="1 2">DSM 3682</strain>
    </source>
</reference>
<dbReference type="RefSeq" id="WP_188038700.1">
    <property type="nucleotide sequence ID" value="NZ_JACVHF010000002.1"/>
</dbReference>
<dbReference type="Proteomes" id="UP000617402">
    <property type="component" value="Unassembled WGS sequence"/>
</dbReference>
<name>A0ABR7SYD0_HELCL</name>
<evidence type="ECO:0000313" key="1">
    <source>
        <dbReference type="EMBL" id="MBC9783543.1"/>
    </source>
</evidence>
<protein>
    <submittedName>
        <fullName evidence="1">Mu-like prophage major head subunit gpT family protein</fullName>
    </submittedName>
</protein>
<dbReference type="Pfam" id="PF25209">
    <property type="entry name" value="Phage_capsid_4"/>
    <property type="match status" value="1"/>
</dbReference>
<organism evidence="1 2">
    <name type="scientific">Heliobacterium chlorum</name>
    <dbReference type="NCBI Taxonomy" id="2698"/>
    <lineage>
        <taxon>Bacteria</taxon>
        <taxon>Bacillati</taxon>
        <taxon>Bacillota</taxon>
        <taxon>Clostridia</taxon>
        <taxon>Eubacteriales</taxon>
        <taxon>Heliobacteriaceae</taxon>
        <taxon>Heliobacterium</taxon>
    </lineage>
</organism>
<evidence type="ECO:0000313" key="2">
    <source>
        <dbReference type="Proteomes" id="UP000617402"/>
    </source>
</evidence>
<dbReference type="EMBL" id="JACVHF010000002">
    <property type="protein sequence ID" value="MBC9783543.1"/>
    <property type="molecule type" value="Genomic_DNA"/>
</dbReference>
<accession>A0ABR7SYD0</accession>
<sequence length="345" mass="38202">MADILARLNDAQRARLKEASDQGSILRVYEVLREAASTSDFPMLLAPTLGKILQRAYEQVPDQWRSIVNVATLPDFKEKTILSLSEADDLEEIKGEVGEYKDSTLLESQEKYALGIYGRTFTTTYKTIVNDDMDAIKKQPDRFGRAAARLLNKLVFSILENNPVMGDSTNLFAAGHNNLGTQGLSESSLTTGITAMKKQTDAKGNRIYVRPKYLLVPVELEWTARKLLNSAQVPSAGNDSATYAPNDTNVLKDAGLELLVCDWLTDPNDWYLIADKSTIDTIEVGFLRGVGEAPQLFLKSSGWTTLNGMAADPMGMDDEPIRWKVRHITGAKPVDFRGMYKGQVS</sequence>
<proteinExistence type="predicted"/>
<comment type="caution">
    <text evidence="1">The sequence shown here is derived from an EMBL/GenBank/DDBJ whole genome shotgun (WGS) entry which is preliminary data.</text>
</comment>